<evidence type="ECO:0000256" key="1">
    <source>
        <dbReference type="SAM" id="MobiDB-lite"/>
    </source>
</evidence>
<dbReference type="EMBL" id="CP034206">
    <property type="protein sequence ID" value="QBZ58649.1"/>
    <property type="molecule type" value="Genomic_DNA"/>
</dbReference>
<evidence type="ECO:0000313" key="2">
    <source>
        <dbReference type="EMBL" id="QBZ58649.1"/>
    </source>
</evidence>
<protein>
    <submittedName>
        <fullName evidence="2">Uncharacterized protein</fullName>
    </submittedName>
</protein>
<accession>A0A4P7N853</accession>
<evidence type="ECO:0000313" key="3">
    <source>
        <dbReference type="Proteomes" id="UP000294847"/>
    </source>
</evidence>
<organism evidence="2 3">
    <name type="scientific">Pyricularia oryzae</name>
    <name type="common">Rice blast fungus</name>
    <name type="synonym">Magnaporthe oryzae</name>
    <dbReference type="NCBI Taxonomy" id="318829"/>
    <lineage>
        <taxon>Eukaryota</taxon>
        <taxon>Fungi</taxon>
        <taxon>Dikarya</taxon>
        <taxon>Ascomycota</taxon>
        <taxon>Pezizomycotina</taxon>
        <taxon>Sordariomycetes</taxon>
        <taxon>Sordariomycetidae</taxon>
        <taxon>Magnaporthales</taxon>
        <taxon>Pyriculariaceae</taxon>
        <taxon>Pyricularia</taxon>
    </lineage>
</organism>
<dbReference type="AlphaFoldDB" id="A0A4P7N853"/>
<feature type="compositionally biased region" description="Basic and acidic residues" evidence="1">
    <location>
        <begin position="39"/>
        <end position="57"/>
    </location>
</feature>
<sequence>MLGLLASAGGSEEATETDSHCGVFDGDTSGDCPSYLPPDGRRLTQDDDYRSETERGQRGSKAGSQHRELRGLGIQDQLDRIIAVAHENKKLERLRQKS</sequence>
<proteinExistence type="predicted"/>
<gene>
    <name evidence="2" type="ORF">PoMZ_03606</name>
</gene>
<dbReference type="Proteomes" id="UP000294847">
    <property type="component" value="Chromosome 3"/>
</dbReference>
<reference evidence="2 3" key="1">
    <citation type="journal article" date="2019" name="Mol. Biol. Evol.">
        <title>Blast fungal genomes show frequent chromosomal changes, gene gains and losses, and effector gene turnover.</title>
        <authorList>
            <person name="Gomez Luciano L.B."/>
            <person name="Jason Tsai I."/>
            <person name="Chuma I."/>
            <person name="Tosa Y."/>
            <person name="Chen Y.H."/>
            <person name="Li J.Y."/>
            <person name="Li M.Y."/>
            <person name="Jade Lu M.Y."/>
            <person name="Nakayashiki H."/>
            <person name="Li W.H."/>
        </authorList>
    </citation>
    <scope>NUCLEOTIDE SEQUENCE [LARGE SCALE GENOMIC DNA]</scope>
    <source>
        <strain evidence="2">MZ5-1-6</strain>
    </source>
</reference>
<feature type="region of interest" description="Disordered" evidence="1">
    <location>
        <begin position="1"/>
        <end position="72"/>
    </location>
</feature>
<name>A0A4P7N853_PYROR</name>